<evidence type="ECO:0000256" key="4">
    <source>
        <dbReference type="ARBA" id="ARBA00023274"/>
    </source>
</evidence>
<protein>
    <recommendedName>
        <fullName evidence="5">Ribosomal protein</fullName>
    </recommendedName>
</protein>
<dbReference type="EMBL" id="CAKOAT010875154">
    <property type="protein sequence ID" value="CAH8390067.1"/>
    <property type="molecule type" value="Genomic_DNA"/>
</dbReference>
<dbReference type="PANTHER" id="PTHR18804">
    <property type="entry name" value="RIBOSOMAL PROTEIN"/>
    <property type="match status" value="1"/>
</dbReference>
<dbReference type="PANTHER" id="PTHR18804:SF17">
    <property type="entry name" value="RIBOSOMAL PROTEIN"/>
    <property type="match status" value="1"/>
</dbReference>
<evidence type="ECO:0000256" key="2">
    <source>
        <dbReference type="ARBA" id="ARBA00007645"/>
    </source>
</evidence>
<keyword evidence="7" id="KW-1185">Reference proteome</keyword>
<dbReference type="GO" id="GO:1990904">
    <property type="term" value="C:ribonucleoprotein complex"/>
    <property type="evidence" value="ECO:0007669"/>
    <property type="project" value="UniProtKB-KW"/>
</dbReference>
<dbReference type="HAMAP" id="MF_00251">
    <property type="entry name" value="Ribosomal_bL36"/>
    <property type="match status" value="1"/>
</dbReference>
<keyword evidence="3 5" id="KW-0689">Ribosomal protein</keyword>
<name>A0ABC8M1K4_ERUVS</name>
<dbReference type="NCBIfam" id="TIGR01022">
    <property type="entry name" value="rpmJ_bact"/>
    <property type="match status" value="1"/>
</dbReference>
<dbReference type="AlphaFoldDB" id="A0ABC8M1K4"/>
<reference evidence="6 7" key="1">
    <citation type="submission" date="2022-03" db="EMBL/GenBank/DDBJ databases">
        <authorList>
            <person name="Macdonald S."/>
            <person name="Ahmed S."/>
            <person name="Newling K."/>
        </authorList>
    </citation>
    <scope>NUCLEOTIDE SEQUENCE [LARGE SCALE GENOMIC DNA]</scope>
</reference>
<comment type="caution">
    <text evidence="6">The sequence shown here is derived from an EMBL/GenBank/DDBJ whole genome shotgun (WGS) entry which is preliminary data.</text>
</comment>
<evidence type="ECO:0000256" key="1">
    <source>
        <dbReference type="ARBA" id="ARBA00004474"/>
    </source>
</evidence>
<evidence type="ECO:0000256" key="5">
    <source>
        <dbReference type="RuleBase" id="RU000570"/>
    </source>
</evidence>
<evidence type="ECO:0000313" key="7">
    <source>
        <dbReference type="Proteomes" id="UP001642260"/>
    </source>
</evidence>
<sequence length="116" mass="12756">MKVKSSVKKRCESCKTVKRRGIIYVICSSNPKHKQKQGYCSIAHEGTIPTPLFSDSVSNHEVVKLPSFGVSAGLAPLLHKRPEPTIFGWKAGSSRTASAMNDPDNKIYDMLECFAS</sequence>
<accession>A0ABC8M1K4</accession>
<dbReference type="InterPro" id="IPR000473">
    <property type="entry name" value="Ribosomal_bL36"/>
</dbReference>
<proteinExistence type="inferred from homology"/>
<evidence type="ECO:0000256" key="3">
    <source>
        <dbReference type="ARBA" id="ARBA00022980"/>
    </source>
</evidence>
<keyword evidence="4 5" id="KW-0687">Ribonucleoprotein</keyword>
<dbReference type="InterPro" id="IPR052010">
    <property type="entry name" value="Ribosomal_LSU_bL36"/>
</dbReference>
<dbReference type="SUPFAM" id="SSF57840">
    <property type="entry name" value="Ribosomal protein L36"/>
    <property type="match status" value="1"/>
</dbReference>
<organism evidence="6 7">
    <name type="scientific">Eruca vesicaria subsp. sativa</name>
    <name type="common">Garden rocket</name>
    <name type="synonym">Eruca sativa</name>
    <dbReference type="NCBI Taxonomy" id="29727"/>
    <lineage>
        <taxon>Eukaryota</taxon>
        <taxon>Viridiplantae</taxon>
        <taxon>Streptophyta</taxon>
        <taxon>Embryophyta</taxon>
        <taxon>Tracheophyta</taxon>
        <taxon>Spermatophyta</taxon>
        <taxon>Magnoliopsida</taxon>
        <taxon>eudicotyledons</taxon>
        <taxon>Gunneridae</taxon>
        <taxon>Pentapetalae</taxon>
        <taxon>rosids</taxon>
        <taxon>malvids</taxon>
        <taxon>Brassicales</taxon>
        <taxon>Brassicaceae</taxon>
        <taxon>Brassiceae</taxon>
        <taxon>Eruca</taxon>
    </lineage>
</organism>
<comment type="similarity">
    <text evidence="2 5">Belongs to the bacterial ribosomal protein bL36 family.</text>
</comment>
<gene>
    <name evidence="6" type="ORF">ERUC_LOCUS42550</name>
</gene>
<comment type="subcellular location">
    <subcellularLocation>
        <location evidence="1">Plastid</location>
    </subcellularLocation>
</comment>
<dbReference type="GO" id="GO:0009536">
    <property type="term" value="C:plastid"/>
    <property type="evidence" value="ECO:0007669"/>
    <property type="project" value="UniProtKB-SubCell"/>
</dbReference>
<dbReference type="Proteomes" id="UP001642260">
    <property type="component" value="Unassembled WGS sequence"/>
</dbReference>
<dbReference type="PROSITE" id="PS00828">
    <property type="entry name" value="RIBOSOMAL_L36"/>
    <property type="match status" value="1"/>
</dbReference>
<dbReference type="InterPro" id="IPR035977">
    <property type="entry name" value="Ribosomal_bL36_sp"/>
</dbReference>
<dbReference type="GO" id="GO:0005840">
    <property type="term" value="C:ribosome"/>
    <property type="evidence" value="ECO:0007669"/>
    <property type="project" value="UniProtKB-KW"/>
</dbReference>
<evidence type="ECO:0000313" key="6">
    <source>
        <dbReference type="EMBL" id="CAH8390067.1"/>
    </source>
</evidence>
<dbReference type="Pfam" id="PF00444">
    <property type="entry name" value="Ribosomal_L36"/>
    <property type="match status" value="1"/>
</dbReference>